<evidence type="ECO:0000256" key="3">
    <source>
        <dbReference type="ARBA" id="ARBA00022479"/>
    </source>
</evidence>
<keyword evidence="8" id="KW-1015">Disulfide bond</keyword>
<dbReference type="Pfam" id="PF25890">
    <property type="entry name" value="BGLAP_C"/>
    <property type="match status" value="1"/>
</dbReference>
<reference evidence="13" key="2">
    <citation type="submission" date="2025-08" db="UniProtKB">
        <authorList>
            <consortium name="Ensembl"/>
        </authorList>
    </citation>
    <scope>IDENTIFICATION</scope>
</reference>
<name>W5N2M6_LEPOC</name>
<evidence type="ECO:0000313" key="13">
    <source>
        <dbReference type="Ensembl" id="ENSLOCP00000014885.1"/>
    </source>
</evidence>
<feature type="signal peptide" evidence="11">
    <location>
        <begin position="1"/>
        <end position="19"/>
    </location>
</feature>
<evidence type="ECO:0000256" key="6">
    <source>
        <dbReference type="ARBA" id="ARBA00022723"/>
    </source>
</evidence>
<keyword evidence="4" id="KW-0964">Secreted</keyword>
<dbReference type="Proteomes" id="UP000018468">
    <property type="component" value="Linkage group LG12"/>
</dbReference>
<keyword evidence="3" id="KW-0301">Gamma-carboxyglutamic acid</keyword>
<dbReference type="GeneTree" id="ENSGT00710000107036"/>
<dbReference type="PANTHER" id="PTHR14235">
    <property type="entry name" value="OSTEOCALCIN"/>
    <property type="match status" value="1"/>
</dbReference>
<dbReference type="GO" id="GO:0031214">
    <property type="term" value="P:biomineral tissue development"/>
    <property type="evidence" value="ECO:0007669"/>
    <property type="project" value="UniProtKB-KW"/>
</dbReference>
<reference evidence="14" key="1">
    <citation type="submission" date="2011-12" db="EMBL/GenBank/DDBJ databases">
        <title>The Draft Genome of Lepisosteus oculatus.</title>
        <authorList>
            <consortium name="The Broad Institute Genome Assembly &amp; Analysis Group"/>
            <consortium name="Computational R&amp;D Group"/>
            <consortium name="and Sequencing Platform"/>
            <person name="Di Palma F."/>
            <person name="Alfoldi J."/>
            <person name="Johnson J."/>
            <person name="Berlin A."/>
            <person name="Gnerre S."/>
            <person name="Jaffe D."/>
            <person name="MacCallum I."/>
            <person name="Young S."/>
            <person name="Walker B.J."/>
            <person name="Lander E.S."/>
            <person name="Lindblad-Toh K."/>
        </authorList>
    </citation>
    <scope>NUCLEOTIDE SEQUENCE [LARGE SCALE GENOMIC DNA]</scope>
</reference>
<keyword evidence="5" id="KW-0091">Biomineralization</keyword>
<dbReference type="SMART" id="SM00069">
    <property type="entry name" value="GLA"/>
    <property type="match status" value="1"/>
</dbReference>
<dbReference type="Bgee" id="ENSLOCG00000012100">
    <property type="expression patterns" value="Expressed in zone of skin and 13 other cell types or tissues"/>
</dbReference>
<keyword evidence="11" id="KW-0732">Signal</keyword>
<dbReference type="GO" id="GO:0005509">
    <property type="term" value="F:calcium ion binding"/>
    <property type="evidence" value="ECO:0007669"/>
    <property type="project" value="InterPro"/>
</dbReference>
<evidence type="ECO:0000256" key="5">
    <source>
        <dbReference type="ARBA" id="ARBA00022591"/>
    </source>
</evidence>
<evidence type="ECO:0000256" key="7">
    <source>
        <dbReference type="ARBA" id="ARBA00022837"/>
    </source>
</evidence>
<feature type="domain" description="Gla" evidence="12">
    <location>
        <begin position="74"/>
        <end position="106"/>
    </location>
</feature>
<keyword evidence="6" id="KW-0479">Metal-binding</keyword>
<dbReference type="GO" id="GO:0001649">
    <property type="term" value="P:osteoblast differentiation"/>
    <property type="evidence" value="ECO:0000318"/>
    <property type="project" value="GO_Central"/>
</dbReference>
<dbReference type="eggNOG" id="ENOG502SBBT">
    <property type="taxonomic scope" value="Eukaryota"/>
</dbReference>
<dbReference type="InParanoid" id="W5N2M6"/>
<dbReference type="EMBL" id="AHAT01039189">
    <property type="status" value="NOT_ANNOTATED_CDS"/>
    <property type="molecule type" value="Genomic_DNA"/>
</dbReference>
<dbReference type="GO" id="GO:0060348">
    <property type="term" value="P:bone development"/>
    <property type="evidence" value="ECO:0000318"/>
    <property type="project" value="GO_Central"/>
</dbReference>
<dbReference type="PANTHER" id="PTHR14235:SF0">
    <property type="entry name" value="OSTEOCALCIN"/>
    <property type="match status" value="1"/>
</dbReference>
<evidence type="ECO:0000256" key="10">
    <source>
        <dbReference type="ARBA" id="ARBA00033350"/>
    </source>
</evidence>
<keyword evidence="14" id="KW-1185">Reference proteome</keyword>
<dbReference type="GO" id="GO:0046848">
    <property type="term" value="F:hydroxyapatite binding"/>
    <property type="evidence" value="ECO:0000318"/>
    <property type="project" value="GO_Central"/>
</dbReference>
<dbReference type="GO" id="GO:0005576">
    <property type="term" value="C:extracellular region"/>
    <property type="evidence" value="ECO:0000318"/>
    <property type="project" value="GO_Central"/>
</dbReference>
<evidence type="ECO:0000256" key="8">
    <source>
        <dbReference type="ARBA" id="ARBA00023157"/>
    </source>
</evidence>
<feature type="chain" id="PRO_5045074060" description="Bone Gla protein" evidence="11">
    <location>
        <begin position="20"/>
        <end position="110"/>
    </location>
</feature>
<dbReference type="InterPro" id="IPR035972">
    <property type="entry name" value="GLA-like_dom_SF"/>
</dbReference>
<dbReference type="SUPFAM" id="SSF57630">
    <property type="entry name" value="GLA-domain"/>
    <property type="match status" value="1"/>
</dbReference>
<proteinExistence type="inferred from homology"/>
<dbReference type="GO" id="GO:0008147">
    <property type="term" value="F:structural constituent of bone"/>
    <property type="evidence" value="ECO:0000318"/>
    <property type="project" value="GO_Central"/>
</dbReference>
<evidence type="ECO:0000256" key="2">
    <source>
        <dbReference type="ARBA" id="ARBA00008850"/>
    </source>
</evidence>
<evidence type="ECO:0000256" key="1">
    <source>
        <dbReference type="ARBA" id="ARBA00004613"/>
    </source>
</evidence>
<dbReference type="InterPro" id="IPR039176">
    <property type="entry name" value="Osteocalcin"/>
</dbReference>
<dbReference type="PROSITE" id="PS50998">
    <property type="entry name" value="GLA_2"/>
    <property type="match status" value="1"/>
</dbReference>
<evidence type="ECO:0000256" key="9">
    <source>
        <dbReference type="ARBA" id="ARBA00030150"/>
    </source>
</evidence>
<protein>
    <recommendedName>
        <fullName evidence="9">Bone Gla protein</fullName>
    </recommendedName>
    <alternativeName>
        <fullName evidence="10">Gamma-carboxyglutamic acid-containing protein</fullName>
    </alternativeName>
</protein>
<sequence length="110" mass="11627">MSVYLSVCLFILCPSRLLLDNSDVSVSAPDSHSTEEVFVKRDLASSFVKRLKRNIGAAGGAAGGAGGAGLSLQQLESLREVCEVNLACEHMAETAGIVAAYTQYYGPIPY</sequence>
<evidence type="ECO:0000256" key="4">
    <source>
        <dbReference type="ARBA" id="ARBA00022525"/>
    </source>
</evidence>
<evidence type="ECO:0000259" key="12">
    <source>
        <dbReference type="PROSITE" id="PS50998"/>
    </source>
</evidence>
<accession>W5N2M6</accession>
<evidence type="ECO:0000256" key="11">
    <source>
        <dbReference type="SAM" id="SignalP"/>
    </source>
</evidence>
<dbReference type="PROSITE" id="PS00011">
    <property type="entry name" value="GLA_1"/>
    <property type="match status" value="1"/>
</dbReference>
<keyword evidence="7" id="KW-0106">Calcium</keyword>
<dbReference type="STRING" id="7918.ENSLOCP00000014885"/>
<dbReference type="EMBL" id="AHAT01039190">
    <property type="status" value="NOT_ANNOTATED_CDS"/>
    <property type="molecule type" value="Genomic_DNA"/>
</dbReference>
<evidence type="ECO:0000313" key="14">
    <source>
        <dbReference type="Proteomes" id="UP000018468"/>
    </source>
</evidence>
<comment type="subcellular location">
    <subcellularLocation>
        <location evidence="1">Secreted</location>
    </subcellularLocation>
</comment>
<dbReference type="Ensembl" id="ENSLOCT00000014914.1">
    <property type="protein sequence ID" value="ENSLOCP00000014885.1"/>
    <property type="gene ID" value="ENSLOCG00000012100.1"/>
</dbReference>
<dbReference type="InterPro" id="IPR058704">
    <property type="entry name" value="BGLAP-like_C"/>
</dbReference>
<reference evidence="13" key="3">
    <citation type="submission" date="2025-09" db="UniProtKB">
        <authorList>
            <consortium name="Ensembl"/>
        </authorList>
    </citation>
    <scope>IDENTIFICATION</scope>
</reference>
<dbReference type="GO" id="GO:1900076">
    <property type="term" value="P:regulation of cellular response to insulin stimulus"/>
    <property type="evidence" value="ECO:0007669"/>
    <property type="project" value="InterPro"/>
</dbReference>
<dbReference type="GO" id="GO:0032571">
    <property type="term" value="P:response to vitamin K"/>
    <property type="evidence" value="ECO:0007669"/>
    <property type="project" value="InterPro"/>
</dbReference>
<dbReference type="InterPro" id="IPR000294">
    <property type="entry name" value="GLA_domain"/>
</dbReference>
<comment type="similarity">
    <text evidence="2">Belongs to the osteocalcin/matrix Gla protein family.</text>
</comment>
<organism evidence="13 14">
    <name type="scientific">Lepisosteus oculatus</name>
    <name type="common">Spotted gar</name>
    <dbReference type="NCBI Taxonomy" id="7918"/>
    <lineage>
        <taxon>Eukaryota</taxon>
        <taxon>Metazoa</taxon>
        <taxon>Chordata</taxon>
        <taxon>Craniata</taxon>
        <taxon>Vertebrata</taxon>
        <taxon>Euteleostomi</taxon>
        <taxon>Actinopterygii</taxon>
        <taxon>Neopterygii</taxon>
        <taxon>Holostei</taxon>
        <taxon>Semionotiformes</taxon>
        <taxon>Lepisosteidae</taxon>
        <taxon>Lepisosteus</taxon>
    </lineage>
</organism>